<comment type="caution">
    <text evidence="6">The sequence shown here is derived from an EMBL/GenBank/DDBJ whole genome shotgun (WGS) entry which is preliminary data.</text>
</comment>
<feature type="binding site" evidence="3">
    <location>
        <begin position="1044"/>
        <end position="1051"/>
    </location>
    <ligand>
        <name>ATP</name>
        <dbReference type="ChEBI" id="CHEBI:30616"/>
    </ligand>
</feature>
<keyword evidence="2 3" id="KW-0067">ATP-binding</keyword>
<protein>
    <submittedName>
        <fullName evidence="6">S-DNA-T family DNA segregation ATPase FtsK/SpoIIIE</fullName>
    </submittedName>
</protein>
<feature type="domain" description="FtsK" evidence="5">
    <location>
        <begin position="694"/>
        <end position="884"/>
    </location>
</feature>
<evidence type="ECO:0000256" key="3">
    <source>
        <dbReference type="PROSITE-ProRule" id="PRU00289"/>
    </source>
</evidence>
<dbReference type="SUPFAM" id="SSF52540">
    <property type="entry name" value="P-loop containing nucleoside triphosphate hydrolases"/>
    <property type="match status" value="3"/>
</dbReference>
<gene>
    <name evidence="6" type="ORF">EV652_103631</name>
</gene>
<dbReference type="Pfam" id="PF01580">
    <property type="entry name" value="FtsK_SpoIIIE"/>
    <property type="match status" value="2"/>
</dbReference>
<dbReference type="InterPro" id="IPR027417">
    <property type="entry name" value="P-loop_NTPase"/>
</dbReference>
<feature type="coiled-coil region" evidence="4">
    <location>
        <begin position="339"/>
        <end position="366"/>
    </location>
</feature>
<evidence type="ECO:0000313" key="7">
    <source>
        <dbReference type="Proteomes" id="UP000294508"/>
    </source>
</evidence>
<organism evidence="6 7">
    <name type="scientific">Kribbella steppae</name>
    <dbReference type="NCBI Taxonomy" id="2512223"/>
    <lineage>
        <taxon>Bacteria</taxon>
        <taxon>Bacillati</taxon>
        <taxon>Actinomycetota</taxon>
        <taxon>Actinomycetes</taxon>
        <taxon>Propionibacteriales</taxon>
        <taxon>Kribbellaceae</taxon>
        <taxon>Kribbella</taxon>
    </lineage>
</organism>
<keyword evidence="4" id="KW-0175">Coiled coil</keyword>
<proteinExistence type="predicted"/>
<dbReference type="OrthoDB" id="9807790at2"/>
<evidence type="ECO:0000256" key="2">
    <source>
        <dbReference type="ARBA" id="ARBA00022840"/>
    </source>
</evidence>
<dbReference type="PROSITE" id="PS50901">
    <property type="entry name" value="FTSK"/>
    <property type="match status" value="2"/>
</dbReference>
<name>A0A4R2HRK8_9ACTN</name>
<feature type="binding site" evidence="3">
    <location>
        <begin position="712"/>
        <end position="719"/>
    </location>
    <ligand>
        <name>ATP</name>
        <dbReference type="ChEBI" id="CHEBI:30616"/>
    </ligand>
</feature>
<reference evidence="6 7" key="1">
    <citation type="journal article" date="2015" name="Stand. Genomic Sci.">
        <title>Genomic Encyclopedia of Bacterial and Archaeal Type Strains, Phase III: the genomes of soil and plant-associated and newly described type strains.</title>
        <authorList>
            <person name="Whitman W.B."/>
            <person name="Woyke T."/>
            <person name="Klenk H.P."/>
            <person name="Zhou Y."/>
            <person name="Lilburn T.G."/>
            <person name="Beck B.J."/>
            <person name="De Vos P."/>
            <person name="Vandamme P."/>
            <person name="Eisen J.A."/>
            <person name="Garrity G."/>
            <person name="Hugenholtz P."/>
            <person name="Kyrpides N.C."/>
        </authorList>
    </citation>
    <scope>NUCLEOTIDE SEQUENCE [LARGE SCALE GENOMIC DNA]</scope>
    <source>
        <strain evidence="6 7">VKM Ac-2572</strain>
    </source>
</reference>
<keyword evidence="1 3" id="KW-0547">Nucleotide-binding</keyword>
<feature type="domain" description="FtsK" evidence="5">
    <location>
        <begin position="1026"/>
        <end position="1217"/>
    </location>
</feature>
<dbReference type="PANTHER" id="PTHR22683:SF1">
    <property type="entry name" value="TYPE VII SECRETION SYSTEM PROTEIN ESSC"/>
    <property type="match status" value="1"/>
</dbReference>
<accession>A0A4R2HRK8</accession>
<dbReference type="GO" id="GO:0003677">
    <property type="term" value="F:DNA binding"/>
    <property type="evidence" value="ECO:0007669"/>
    <property type="project" value="InterPro"/>
</dbReference>
<sequence>MRLMLTVVDPVKGVSADVVVDADAGLTVGGLAPRLVEAVGRRVAVPGAGNVIDLHGPDSSPAGVPSLFVNGYPVDPELSLAASPLREGTLVSIGDSRGCAPPEPHGLVEVRVVSGPGAGAVHRLGPGNYSMGSASDSDIRLVGGGIPGQVATVAVTVGGEVTLRVEEPDGLTGMERPVDPTFGPIVIPDESGAEETTYVLEQGQRPTLVELDRRALDQSGGWAVTEWEPGMQLTVGPVMLALALVEAPDASLSPNPAGGLVDFNRPPRLLPPPRMTDFSLPAEPEKSQKPTFPLLVMLLPMIGAVALAVILRQPGMLLFGLLTPLMYIGQYFQSKREGKTTYRERMAQYKERKARVEQDARRALVAERNARRRDLADPAAVLLFATGPRARLWERRPTDPDWLELRLGIADRPSEVMVEDATLDAHLRKRTWTAPDVPATVPLVSVGVLGVAGTGGTAQQIGGWLAGQLAALHSPRALRLVVLCTPDAAPAWQWMRWLPHVRGREDDGFLGLFGNDDETTMRRINELARLVEARRKALNSSNPVPQPALFADQIVVVMDGARRLRMMPGVVGLLKDGPSVGVRFICLDSDERQLPDEAHAVVAPHGQWWRLRQTGAPTVDGVRPDLVSPQWLDRLARSLAPIQDVSGGDGATAIPGSSRLLTVLGLETPAPDGLAQTWARGGRTTQAVIGEGAEGPFAVDIVRDGPHGLVAGTTGAGKSELLQTIIGSLAVGNRPDEMTFVLVDYKGGAAFKDCNHLPHTVGMVTDLDGHLTTRALASLAAELHRREHQLKGANAKDIEEYLERMGPDDERMPRLLIVIDEFAAMVSELPDFVTGIVDIARRGRSLGVHLILATQRPAGVVTSDIKANTNLRIALRVTDAGDSADVIEAPDAAHISKSTPGRGYARLGHSSLIPFQTSRVGGRPPGLVAAADVGVRPVGWRDLGRPVRFETEEAEDDVMVPTDLATLVKALQGAAKVAGIKTPPSPWLPPLPEIVTLDDLEADKAGADGSLPPIPFGLADVPSEQARSVATYDLDAAGHLAIIGAPRSGRSATLRALAGSIGRLVEPTDVHLYGVDCGNNALLPMIGLPHTGAVVARDQADRLTRLTARLQATIGQRQQELASKGFADLTEQRRSSPPDERMPYLLVLLDRWEGFVAAFESVDGGRLVDAWMQILQEGAGAGVKVVMTADRTALMGRISTLMEDRLMLRMTDPSDFLLIGMPTKEVPEKFPAGRGFRAQGLLETQVALLTEDDDGTAQVAALHRIAAEATPLAQIPQKQRPFRVDALPASIELPAALDMASRPVRPTEVVVGVGGDDLDVRAFDAFDHGPGLVVVGPPRSGRSTTLLTMIASMTSRGWQVAAVVPRRSPLRDLVGAPGIAGVFGADADAEQVKTVLDGLSSPHAIVIDDLELLGQDSPLAEMIEARVAMLRDTGNLMIGAGTGSDLTSMYRGPVVAMKKSRAGIVLNPQKYDDAEIFGIQLPRGMAGGAPPGRALLVAGGRWESIQVARS</sequence>
<dbReference type="SMART" id="SM00382">
    <property type="entry name" value="AAA"/>
    <property type="match status" value="3"/>
</dbReference>
<evidence type="ECO:0000256" key="4">
    <source>
        <dbReference type="SAM" id="Coils"/>
    </source>
</evidence>
<evidence type="ECO:0000259" key="5">
    <source>
        <dbReference type="PROSITE" id="PS50901"/>
    </source>
</evidence>
<dbReference type="InterPro" id="IPR002543">
    <property type="entry name" value="FtsK_dom"/>
</dbReference>
<evidence type="ECO:0000313" key="6">
    <source>
        <dbReference type="EMBL" id="TCO33629.1"/>
    </source>
</evidence>
<dbReference type="RefSeq" id="WP_132209069.1">
    <property type="nucleotide sequence ID" value="NZ_SLWN01000003.1"/>
</dbReference>
<dbReference type="GO" id="GO:0005524">
    <property type="term" value="F:ATP binding"/>
    <property type="evidence" value="ECO:0007669"/>
    <property type="project" value="UniProtKB-UniRule"/>
</dbReference>
<keyword evidence="7" id="KW-1185">Reference proteome</keyword>
<dbReference type="CDD" id="cd01127">
    <property type="entry name" value="TrwB_TraG_TraD_VirD4"/>
    <property type="match status" value="1"/>
</dbReference>
<dbReference type="Proteomes" id="UP000294508">
    <property type="component" value="Unassembled WGS sequence"/>
</dbReference>
<evidence type="ECO:0000256" key="1">
    <source>
        <dbReference type="ARBA" id="ARBA00022741"/>
    </source>
</evidence>
<dbReference type="InterPro" id="IPR050206">
    <property type="entry name" value="FtsK/SpoIIIE/SftA"/>
</dbReference>
<dbReference type="Gene3D" id="3.40.50.300">
    <property type="entry name" value="P-loop containing nucleotide triphosphate hydrolases"/>
    <property type="match status" value="4"/>
</dbReference>
<dbReference type="InterPro" id="IPR003593">
    <property type="entry name" value="AAA+_ATPase"/>
</dbReference>
<dbReference type="PANTHER" id="PTHR22683">
    <property type="entry name" value="SPORULATION PROTEIN RELATED"/>
    <property type="match status" value="1"/>
</dbReference>
<dbReference type="EMBL" id="SLWN01000003">
    <property type="protein sequence ID" value="TCO33629.1"/>
    <property type="molecule type" value="Genomic_DNA"/>
</dbReference>